<dbReference type="RefSeq" id="WP_191761188.1">
    <property type="nucleotide sequence ID" value="NZ_VJXY01000052.1"/>
</dbReference>
<proteinExistence type="predicted"/>
<protein>
    <submittedName>
        <fullName evidence="1">Glycosyltransferase family 2 protein</fullName>
    </submittedName>
</protein>
<accession>A0AA40T3M9</accession>
<dbReference type="Gene3D" id="3.90.550.10">
    <property type="entry name" value="Spore Coat Polysaccharide Biosynthesis Protein SpsA, Chain A"/>
    <property type="match status" value="1"/>
</dbReference>
<dbReference type="InterPro" id="IPR029044">
    <property type="entry name" value="Nucleotide-diphossugar_trans"/>
</dbReference>
<evidence type="ECO:0000313" key="2">
    <source>
        <dbReference type="Proteomes" id="UP001165986"/>
    </source>
</evidence>
<reference evidence="1" key="1">
    <citation type="submission" date="2019-07" db="EMBL/GenBank/DDBJ databases">
        <title>Toxilogical consequences of a new and cryptic species of cyanobacteria (Komarekiella delphini-convector) recovered from the epidermis of a bottlenose dolphin and 1500 ft. in the air.</title>
        <authorList>
            <person name="Brown A.O."/>
            <person name="Dvorak P."/>
            <person name="Villanueva C.D."/>
            <person name="Foss A.J."/>
            <person name="Garvey A.D."/>
            <person name="Gibson Q.A."/>
            <person name="Johansen J.R."/>
            <person name="Casamatta D.A."/>
        </authorList>
    </citation>
    <scope>NUCLEOTIDE SEQUENCE</scope>
    <source>
        <strain evidence="1">SJRDD-AB1</strain>
    </source>
</reference>
<organism evidence="1 2">
    <name type="scientific">Komarekiella delphini-convector SJRDD-AB1</name>
    <dbReference type="NCBI Taxonomy" id="2593771"/>
    <lineage>
        <taxon>Bacteria</taxon>
        <taxon>Bacillati</taxon>
        <taxon>Cyanobacteriota</taxon>
        <taxon>Cyanophyceae</taxon>
        <taxon>Nostocales</taxon>
        <taxon>Nostocaceae</taxon>
        <taxon>Komarekiella</taxon>
        <taxon>Komarekiella delphini-convector</taxon>
    </lineage>
</organism>
<dbReference type="SUPFAM" id="SSF53448">
    <property type="entry name" value="Nucleotide-diphospho-sugar transferases"/>
    <property type="match status" value="1"/>
</dbReference>
<keyword evidence="2" id="KW-1185">Reference proteome</keyword>
<evidence type="ECO:0000313" key="1">
    <source>
        <dbReference type="EMBL" id="MBD6619987.1"/>
    </source>
</evidence>
<gene>
    <name evidence="1" type="ORF">FNW02_30370</name>
</gene>
<dbReference type="Proteomes" id="UP001165986">
    <property type="component" value="Unassembled WGS sequence"/>
</dbReference>
<comment type="caution">
    <text evidence="1">The sequence shown here is derived from an EMBL/GenBank/DDBJ whole genome shotgun (WGS) entry which is preliminary data.</text>
</comment>
<sequence>MRTPVVLIIFKRPNTTEKVFEAIRQAKPPKLFVIADGPRADRPGETENCEATRAIIEQVDWNCEVITNYSDINLGCRLRVSSGLDWVFSQVEEAIILEDDCLPHSTFFQFCDELLDKYRDDNRIMVVAGNNFQYGRVRNQDSYYFSRYNHCWGWATWRRAWQHYDHQMKLWPKIRDEDWLKDILLDLSAVKFWQNIFQYTYEEKINSWAYAWTFSCWIQNGLSILPNVNLVSNIGYSLEATHTVKNYNDFANMPVGSIDFPLRHPLFMIRNSQADLFTQRNNFYDSRISVVLQQKIKHFANKLSN</sequence>
<dbReference type="EMBL" id="VJXY01000052">
    <property type="protein sequence ID" value="MBD6619987.1"/>
    <property type="molecule type" value="Genomic_DNA"/>
</dbReference>
<dbReference type="AlphaFoldDB" id="A0AA40T3M9"/>
<name>A0AA40T3M9_9NOST</name>